<dbReference type="Proteomes" id="UP001595075">
    <property type="component" value="Unassembled WGS sequence"/>
</dbReference>
<accession>A0ABR4BYJ9</accession>
<name>A0ABR4BYJ9_9HELO</name>
<protein>
    <submittedName>
        <fullName evidence="1">Uncharacterized protein</fullName>
    </submittedName>
</protein>
<evidence type="ECO:0000313" key="2">
    <source>
        <dbReference type="Proteomes" id="UP001595075"/>
    </source>
</evidence>
<keyword evidence="2" id="KW-1185">Reference proteome</keyword>
<sequence length="287" mass="31753">MPSLVLSARAISMPKLNKPVDILGMFAILCSIRLRISEDYHRLLCSEEDGSSPTFVPWQTFAADPQAKTTSTLVVDIMDTYGDMIVNGNPNCMALWHNLCIMLSADLRIFELGAGCAGADAAHNALEKIRMWTQTPAARRAIIHAGQTYRLMTDRRPSDGDPLHTSNGLFVAALVLGLYIFMVPSKEDDEDPESYEILDCVNWKLVGSKGLSPENGYVDDPAVNFIRKGGPISIGGVAHHSGYQSARRVLLDFAHLLDTASRWRIGHYTEVLRIMSDYMLSKETSHL</sequence>
<dbReference type="EMBL" id="JAZHXI010000016">
    <property type="protein sequence ID" value="KAL2062744.1"/>
    <property type="molecule type" value="Genomic_DNA"/>
</dbReference>
<evidence type="ECO:0000313" key="1">
    <source>
        <dbReference type="EMBL" id="KAL2062744.1"/>
    </source>
</evidence>
<gene>
    <name evidence="1" type="ORF">VTL71DRAFT_5816</name>
</gene>
<proteinExistence type="predicted"/>
<comment type="caution">
    <text evidence="1">The sequence shown here is derived from an EMBL/GenBank/DDBJ whole genome shotgun (WGS) entry which is preliminary data.</text>
</comment>
<organism evidence="1 2">
    <name type="scientific">Oculimacula yallundae</name>
    <dbReference type="NCBI Taxonomy" id="86028"/>
    <lineage>
        <taxon>Eukaryota</taxon>
        <taxon>Fungi</taxon>
        <taxon>Dikarya</taxon>
        <taxon>Ascomycota</taxon>
        <taxon>Pezizomycotina</taxon>
        <taxon>Leotiomycetes</taxon>
        <taxon>Helotiales</taxon>
        <taxon>Ploettnerulaceae</taxon>
        <taxon>Oculimacula</taxon>
    </lineage>
</organism>
<reference evidence="1 2" key="1">
    <citation type="journal article" date="2024" name="Commun. Biol.">
        <title>Comparative genomic analysis of thermophilic fungi reveals convergent evolutionary adaptations and gene losses.</title>
        <authorList>
            <person name="Steindorff A.S."/>
            <person name="Aguilar-Pontes M.V."/>
            <person name="Robinson A.J."/>
            <person name="Andreopoulos B."/>
            <person name="LaButti K."/>
            <person name="Kuo A."/>
            <person name="Mondo S."/>
            <person name="Riley R."/>
            <person name="Otillar R."/>
            <person name="Haridas S."/>
            <person name="Lipzen A."/>
            <person name="Grimwood J."/>
            <person name="Schmutz J."/>
            <person name="Clum A."/>
            <person name="Reid I.D."/>
            <person name="Moisan M.C."/>
            <person name="Butler G."/>
            <person name="Nguyen T.T.M."/>
            <person name="Dewar K."/>
            <person name="Conant G."/>
            <person name="Drula E."/>
            <person name="Henrissat B."/>
            <person name="Hansel C."/>
            <person name="Singer S."/>
            <person name="Hutchinson M.I."/>
            <person name="de Vries R.P."/>
            <person name="Natvig D.O."/>
            <person name="Powell A.J."/>
            <person name="Tsang A."/>
            <person name="Grigoriev I.V."/>
        </authorList>
    </citation>
    <scope>NUCLEOTIDE SEQUENCE [LARGE SCALE GENOMIC DNA]</scope>
    <source>
        <strain evidence="1 2">CBS 494.80</strain>
    </source>
</reference>